<sequence>MESGTMLDEMGNDSITRALSNLQKTSVIVVAHLPYDGLDDQACVHKIKLEDIGGGRIELKTEAEKPVLGKRKAEDAIESML</sequence>
<reference evidence="1 2" key="2">
    <citation type="journal article" date="2019" name="G3 (Bethesda)">
        <title>Hybrid Assembly of the Genome of the Entomopathogenic Nematode Steinernema carpocapsae Identifies the X-Chromosome.</title>
        <authorList>
            <person name="Serra L."/>
            <person name="Macchietto M."/>
            <person name="Macias-Munoz A."/>
            <person name="McGill C.J."/>
            <person name="Rodriguez I.M."/>
            <person name="Rodriguez B."/>
            <person name="Murad R."/>
            <person name="Mortazavi A."/>
        </authorList>
    </citation>
    <scope>NUCLEOTIDE SEQUENCE [LARGE SCALE GENOMIC DNA]</scope>
    <source>
        <strain evidence="1 2">ALL</strain>
    </source>
</reference>
<proteinExistence type="predicted"/>
<keyword evidence="2" id="KW-1185">Reference proteome</keyword>
<name>A0A4U5NIW3_STECR</name>
<comment type="caution">
    <text evidence="1">The sequence shown here is derived from an EMBL/GenBank/DDBJ whole genome shotgun (WGS) entry which is preliminary data.</text>
</comment>
<accession>A0A4U5NIW3</accession>
<dbReference type="AlphaFoldDB" id="A0A4U5NIW3"/>
<organism evidence="1 2">
    <name type="scientific">Steinernema carpocapsae</name>
    <name type="common">Entomopathogenic nematode</name>
    <dbReference type="NCBI Taxonomy" id="34508"/>
    <lineage>
        <taxon>Eukaryota</taxon>
        <taxon>Metazoa</taxon>
        <taxon>Ecdysozoa</taxon>
        <taxon>Nematoda</taxon>
        <taxon>Chromadorea</taxon>
        <taxon>Rhabditida</taxon>
        <taxon>Tylenchina</taxon>
        <taxon>Panagrolaimomorpha</taxon>
        <taxon>Strongyloidoidea</taxon>
        <taxon>Steinernematidae</taxon>
        <taxon>Steinernema</taxon>
    </lineage>
</organism>
<evidence type="ECO:0000313" key="2">
    <source>
        <dbReference type="Proteomes" id="UP000298663"/>
    </source>
</evidence>
<protein>
    <submittedName>
        <fullName evidence="1">Uncharacterized protein</fullName>
    </submittedName>
</protein>
<dbReference type="Proteomes" id="UP000298663">
    <property type="component" value="Unassembled WGS sequence"/>
</dbReference>
<evidence type="ECO:0000313" key="1">
    <source>
        <dbReference type="EMBL" id="TKR82752.1"/>
    </source>
</evidence>
<dbReference type="EMBL" id="AZBU02000004">
    <property type="protein sequence ID" value="TKR82752.1"/>
    <property type="molecule type" value="Genomic_DNA"/>
</dbReference>
<reference evidence="1 2" key="1">
    <citation type="journal article" date="2015" name="Genome Biol.">
        <title>Comparative genomics of Steinernema reveals deeply conserved gene regulatory networks.</title>
        <authorList>
            <person name="Dillman A.R."/>
            <person name="Macchietto M."/>
            <person name="Porter C.F."/>
            <person name="Rogers A."/>
            <person name="Williams B."/>
            <person name="Antoshechkin I."/>
            <person name="Lee M.M."/>
            <person name="Goodwin Z."/>
            <person name="Lu X."/>
            <person name="Lewis E.E."/>
            <person name="Goodrich-Blair H."/>
            <person name="Stock S.P."/>
            <person name="Adams B.J."/>
            <person name="Sternberg P.W."/>
            <person name="Mortazavi A."/>
        </authorList>
    </citation>
    <scope>NUCLEOTIDE SEQUENCE [LARGE SCALE GENOMIC DNA]</scope>
    <source>
        <strain evidence="1 2">ALL</strain>
    </source>
</reference>
<gene>
    <name evidence="1" type="ORF">L596_016432</name>
</gene>